<feature type="compositionally biased region" description="Basic and acidic residues" evidence="1">
    <location>
        <begin position="31"/>
        <end position="41"/>
    </location>
</feature>
<feature type="region of interest" description="Disordered" evidence="1">
    <location>
        <begin position="1"/>
        <end position="48"/>
    </location>
</feature>
<dbReference type="Pfam" id="PF24016">
    <property type="entry name" value="DUF7330"/>
    <property type="match status" value="1"/>
</dbReference>
<dbReference type="OrthoDB" id="5289249at2759"/>
<feature type="domain" description="DUF7330" evidence="2">
    <location>
        <begin position="2"/>
        <end position="193"/>
    </location>
</feature>
<sequence>KHIYIEQHSQSIKGRYSISPSSQDVYPPKYDSPKEELKKESSSSANFETHSSAVNVTVWVHNGEEQIHRQEKGHGKHGKPVVVMAKTTMGNLKIDVPQFTCPQPLHIRAKSHTGSVLVHIPPTFSGLLSWQCESGGFKPSADVLARYTPIGEQKKHRGMGKIRVADWVHDQSERGDSAQLITARGSLYLYEAGE</sequence>
<dbReference type="AlphaFoldDB" id="A0A316VPN7"/>
<accession>A0A316VPN7</accession>
<evidence type="ECO:0000259" key="2">
    <source>
        <dbReference type="Pfam" id="PF24016"/>
    </source>
</evidence>
<dbReference type="EMBL" id="KZ819602">
    <property type="protein sequence ID" value="PWN38383.1"/>
    <property type="molecule type" value="Genomic_DNA"/>
</dbReference>
<dbReference type="RefSeq" id="XP_025358685.1">
    <property type="nucleotide sequence ID" value="XM_025495754.1"/>
</dbReference>
<gene>
    <name evidence="3" type="ORF">FA14DRAFT_105735</name>
</gene>
<dbReference type="InParanoid" id="A0A316VPN7"/>
<dbReference type="InterPro" id="IPR055754">
    <property type="entry name" value="DUF7330"/>
</dbReference>
<feature type="compositionally biased region" description="Polar residues" evidence="1">
    <location>
        <begin position="7"/>
        <end position="24"/>
    </location>
</feature>
<name>A0A316VPN7_9BASI</name>
<feature type="non-terminal residue" evidence="3">
    <location>
        <position position="1"/>
    </location>
</feature>
<proteinExistence type="predicted"/>
<feature type="non-terminal residue" evidence="3">
    <location>
        <position position="194"/>
    </location>
</feature>
<evidence type="ECO:0000313" key="3">
    <source>
        <dbReference type="EMBL" id="PWN38383.1"/>
    </source>
</evidence>
<evidence type="ECO:0000256" key="1">
    <source>
        <dbReference type="SAM" id="MobiDB-lite"/>
    </source>
</evidence>
<dbReference type="Proteomes" id="UP000245771">
    <property type="component" value="Unassembled WGS sequence"/>
</dbReference>
<dbReference type="GeneID" id="37017535"/>
<keyword evidence="4" id="KW-1185">Reference proteome</keyword>
<dbReference type="STRING" id="1280837.A0A316VPN7"/>
<organism evidence="3 4">
    <name type="scientific">Meira miltonrushii</name>
    <dbReference type="NCBI Taxonomy" id="1280837"/>
    <lineage>
        <taxon>Eukaryota</taxon>
        <taxon>Fungi</taxon>
        <taxon>Dikarya</taxon>
        <taxon>Basidiomycota</taxon>
        <taxon>Ustilaginomycotina</taxon>
        <taxon>Exobasidiomycetes</taxon>
        <taxon>Exobasidiales</taxon>
        <taxon>Brachybasidiaceae</taxon>
        <taxon>Meira</taxon>
    </lineage>
</organism>
<reference evidence="3 4" key="1">
    <citation type="journal article" date="2018" name="Mol. Biol. Evol.">
        <title>Broad Genomic Sampling Reveals a Smut Pathogenic Ancestry of the Fungal Clade Ustilaginomycotina.</title>
        <authorList>
            <person name="Kijpornyongpan T."/>
            <person name="Mondo S.J."/>
            <person name="Barry K."/>
            <person name="Sandor L."/>
            <person name="Lee J."/>
            <person name="Lipzen A."/>
            <person name="Pangilinan J."/>
            <person name="LaButti K."/>
            <person name="Hainaut M."/>
            <person name="Henrissat B."/>
            <person name="Grigoriev I.V."/>
            <person name="Spatafora J.W."/>
            <person name="Aime M.C."/>
        </authorList>
    </citation>
    <scope>NUCLEOTIDE SEQUENCE [LARGE SCALE GENOMIC DNA]</scope>
    <source>
        <strain evidence="3 4">MCA 3882</strain>
    </source>
</reference>
<evidence type="ECO:0000313" key="4">
    <source>
        <dbReference type="Proteomes" id="UP000245771"/>
    </source>
</evidence>
<protein>
    <recommendedName>
        <fullName evidence="2">DUF7330 domain-containing protein</fullName>
    </recommendedName>
</protein>